<dbReference type="EMBL" id="BARW01001219">
    <property type="protein sequence ID" value="GAI72505.1"/>
    <property type="molecule type" value="Genomic_DNA"/>
</dbReference>
<gene>
    <name evidence="2" type="ORF">S12H4_04089</name>
</gene>
<dbReference type="Pfam" id="PF12762">
    <property type="entry name" value="DDE_Tnp_IS1595"/>
    <property type="match status" value="1"/>
</dbReference>
<dbReference type="SMART" id="SM01126">
    <property type="entry name" value="DDE_Tnp_IS1595"/>
    <property type="match status" value="1"/>
</dbReference>
<dbReference type="AlphaFoldDB" id="X1SAS2"/>
<accession>X1SAS2</accession>
<reference evidence="2" key="1">
    <citation type="journal article" date="2014" name="Front. Microbiol.">
        <title>High frequency of phylogenetically diverse reductive dehalogenase-homologous genes in deep subseafloor sedimentary metagenomes.</title>
        <authorList>
            <person name="Kawai M."/>
            <person name="Futagami T."/>
            <person name="Toyoda A."/>
            <person name="Takaki Y."/>
            <person name="Nishi S."/>
            <person name="Hori S."/>
            <person name="Arai W."/>
            <person name="Tsubouchi T."/>
            <person name="Morono Y."/>
            <person name="Uchiyama I."/>
            <person name="Ito T."/>
            <person name="Fujiyama A."/>
            <person name="Inagaki F."/>
            <person name="Takami H."/>
        </authorList>
    </citation>
    <scope>NUCLEOTIDE SEQUENCE</scope>
    <source>
        <strain evidence="2">Expedition CK06-06</strain>
    </source>
</reference>
<dbReference type="InterPro" id="IPR024445">
    <property type="entry name" value="Tnp_ISXO2-like"/>
</dbReference>
<comment type="caution">
    <text evidence="2">The sequence shown here is derived from an EMBL/GenBank/DDBJ whole genome shotgun (WGS) entry which is preliminary data.</text>
</comment>
<protein>
    <recommendedName>
        <fullName evidence="1">ISXO2-like transposase domain-containing protein</fullName>
    </recommendedName>
</protein>
<evidence type="ECO:0000313" key="2">
    <source>
        <dbReference type="EMBL" id="GAI72505.1"/>
    </source>
</evidence>
<evidence type="ECO:0000259" key="1">
    <source>
        <dbReference type="SMART" id="SM01126"/>
    </source>
</evidence>
<dbReference type="NCBIfam" id="NF033547">
    <property type="entry name" value="transpos_IS1595"/>
    <property type="match status" value="1"/>
</dbReference>
<sequence length="191" mass="21506">MVRPDRDKLVGPVEVDETYIGGKEIGKGKQGRGSETKTLVVVAAECKGKQIGRVRFSCISDASGDNLLRFIEENIEPGSTIITDGWSGYSSLSQSKKYKHESKIISGSGQEAHELLPHVHMVDSLVKRWLNGTHQGNVSPKHLPYYLDEFAFRFNRKLSTYRGKLFYRLMQQAVTTPPMPLREIVKENQLV</sequence>
<name>X1SAS2_9ZZZZ</name>
<feature type="domain" description="ISXO2-like transposase" evidence="1">
    <location>
        <begin position="8"/>
        <end position="155"/>
    </location>
</feature>
<proteinExistence type="predicted"/>
<organism evidence="2">
    <name type="scientific">marine sediment metagenome</name>
    <dbReference type="NCBI Taxonomy" id="412755"/>
    <lineage>
        <taxon>unclassified sequences</taxon>
        <taxon>metagenomes</taxon>
        <taxon>ecological metagenomes</taxon>
    </lineage>
</organism>